<gene>
    <name evidence="1" type="ORF">LCGC14_3064330</name>
</gene>
<reference evidence="1" key="1">
    <citation type="journal article" date="2015" name="Nature">
        <title>Complex archaea that bridge the gap between prokaryotes and eukaryotes.</title>
        <authorList>
            <person name="Spang A."/>
            <person name="Saw J.H."/>
            <person name="Jorgensen S.L."/>
            <person name="Zaremba-Niedzwiedzka K."/>
            <person name="Martijn J."/>
            <person name="Lind A.E."/>
            <person name="van Eijk R."/>
            <person name="Schleper C."/>
            <person name="Guy L."/>
            <person name="Ettema T.J."/>
        </authorList>
    </citation>
    <scope>NUCLEOTIDE SEQUENCE</scope>
</reference>
<proteinExistence type="predicted"/>
<protein>
    <submittedName>
        <fullName evidence="1">Uncharacterized protein</fullName>
    </submittedName>
</protein>
<comment type="caution">
    <text evidence="1">The sequence shown here is derived from an EMBL/GenBank/DDBJ whole genome shotgun (WGS) entry which is preliminary data.</text>
</comment>
<evidence type="ECO:0000313" key="1">
    <source>
        <dbReference type="EMBL" id="KKK56460.1"/>
    </source>
</evidence>
<dbReference type="AlphaFoldDB" id="A0A0F8X6A0"/>
<accession>A0A0F8X6A0</accession>
<organism evidence="1">
    <name type="scientific">marine sediment metagenome</name>
    <dbReference type="NCBI Taxonomy" id="412755"/>
    <lineage>
        <taxon>unclassified sequences</taxon>
        <taxon>metagenomes</taxon>
        <taxon>ecological metagenomes</taxon>
    </lineage>
</organism>
<dbReference type="EMBL" id="LAZR01064987">
    <property type="protein sequence ID" value="KKK56460.1"/>
    <property type="molecule type" value="Genomic_DNA"/>
</dbReference>
<sequence length="54" mass="6311">ELARVNAERRERIKTLLLEKIEDLITEIVDRDGVTYEEAFSRIQEALAELAKPR</sequence>
<feature type="non-terminal residue" evidence="1">
    <location>
        <position position="1"/>
    </location>
</feature>
<name>A0A0F8X6A0_9ZZZZ</name>